<sequence>MLRKKVCKRCNTINFADAKFCRNCGNSLIISKEIRDELNNIENDDFSLATPIGGPIWTFQLLFSNWAKKQEKRYLKYINKFTSLKTLLYAIILAKSTYKEFVFDKKNNNLALSYINLYILNFLIGYIFSLGFSLNLLLIALLLSLTEAAIIFAKIIVLKFLTHTLVKVSFPNDLFLRLISITCAPLFLSFIPYSWEILKIYIFFTQAVGIRDITNCTTLKSFFISLCLSIVDIIIWGTLSPYIHSIKF</sequence>
<dbReference type="RefSeq" id="WP_199919738.1">
    <property type="nucleotide sequence ID" value="NZ_CP020921.1"/>
</dbReference>
<evidence type="ECO:0000256" key="1">
    <source>
        <dbReference type="SAM" id="Phobius"/>
    </source>
</evidence>
<gene>
    <name evidence="2" type="ORF">TDSAC_1323</name>
</gene>
<dbReference type="InterPro" id="IPR038587">
    <property type="entry name" value="Ribosomal_eL40_sf"/>
</dbReference>
<feature type="transmembrane region" description="Helical" evidence="1">
    <location>
        <begin position="222"/>
        <end position="243"/>
    </location>
</feature>
<dbReference type="AlphaFoldDB" id="A0A2R4W1Q2"/>
<dbReference type="Proteomes" id="UP000244792">
    <property type="component" value="Chromosome"/>
</dbReference>
<feature type="transmembrane region" description="Helical" evidence="1">
    <location>
        <begin position="136"/>
        <end position="162"/>
    </location>
</feature>
<feature type="transmembrane region" description="Helical" evidence="1">
    <location>
        <begin position="174"/>
        <end position="195"/>
    </location>
</feature>
<keyword evidence="1" id="KW-1133">Transmembrane helix</keyword>
<keyword evidence="3" id="KW-1185">Reference proteome</keyword>
<name>A0A2R4W1Q2_THEAF</name>
<proteinExistence type="predicted"/>
<protein>
    <submittedName>
        <fullName evidence="2">Uncharacterized protein</fullName>
    </submittedName>
</protein>
<dbReference type="KEGG" id="taci:TDSAC_1323"/>
<evidence type="ECO:0000313" key="3">
    <source>
        <dbReference type="Proteomes" id="UP000244792"/>
    </source>
</evidence>
<accession>A0A2R4W1Q2</accession>
<feature type="transmembrane region" description="Helical" evidence="1">
    <location>
        <begin position="111"/>
        <end position="130"/>
    </location>
</feature>
<keyword evidence="1" id="KW-0472">Membrane</keyword>
<dbReference type="EMBL" id="CP020921">
    <property type="protein sequence ID" value="AWB10664.1"/>
    <property type="molecule type" value="Genomic_DNA"/>
</dbReference>
<evidence type="ECO:0000313" key="2">
    <source>
        <dbReference type="EMBL" id="AWB10664.1"/>
    </source>
</evidence>
<dbReference type="Gene3D" id="4.10.1060.50">
    <property type="match status" value="1"/>
</dbReference>
<organism evidence="2 3">
    <name type="scientific">Thermodesulfobium acidiphilum</name>
    <dbReference type="NCBI Taxonomy" id="1794699"/>
    <lineage>
        <taxon>Bacteria</taxon>
        <taxon>Pseudomonadati</taxon>
        <taxon>Thermodesulfobiota</taxon>
        <taxon>Thermodesulfobiia</taxon>
        <taxon>Thermodesulfobiales</taxon>
        <taxon>Thermodesulfobiaceae</taxon>
        <taxon>Thermodesulfobium</taxon>
    </lineage>
</organism>
<keyword evidence="1" id="KW-0812">Transmembrane</keyword>
<reference evidence="2 3" key="1">
    <citation type="submission" date="2017-04" db="EMBL/GenBank/DDBJ databases">
        <title>Genomic insights into metabolism of Thermodesulfobium acidiphilum.</title>
        <authorList>
            <person name="Toshchakov S.V."/>
            <person name="Frolov E.N."/>
            <person name="Kublanov I.V."/>
            <person name="Samarov N.I."/>
            <person name="Novikov A."/>
            <person name="Lebedinsky A.V."/>
            <person name="Bonch-Osmolovskaya E.A."/>
            <person name="Chernyh N.A."/>
        </authorList>
    </citation>
    <scope>NUCLEOTIDE SEQUENCE [LARGE SCALE GENOMIC DNA]</scope>
    <source>
        <strain evidence="2 3">3127-1</strain>
    </source>
</reference>